<comment type="caution">
    <text evidence="2">The sequence shown here is derived from an EMBL/GenBank/DDBJ whole genome shotgun (WGS) entry which is preliminary data.</text>
</comment>
<dbReference type="Proteomes" id="UP000746471">
    <property type="component" value="Unassembled WGS sequence"/>
</dbReference>
<dbReference type="Pfam" id="PF06177">
    <property type="entry name" value="QueT"/>
    <property type="match status" value="1"/>
</dbReference>
<keyword evidence="1" id="KW-0472">Membrane</keyword>
<dbReference type="PANTHER" id="PTHR40044:SF1">
    <property type="entry name" value="INTEGRAL MEMBRANE PROTEIN"/>
    <property type="match status" value="1"/>
</dbReference>
<keyword evidence="1" id="KW-1133">Transmembrane helix</keyword>
<feature type="transmembrane region" description="Helical" evidence="1">
    <location>
        <begin position="129"/>
        <end position="156"/>
    </location>
</feature>
<feature type="transmembrane region" description="Helical" evidence="1">
    <location>
        <begin position="100"/>
        <end position="123"/>
    </location>
</feature>
<dbReference type="PIRSF" id="PIRSF031501">
    <property type="entry name" value="QueT"/>
    <property type="match status" value="1"/>
</dbReference>
<keyword evidence="1" id="KW-0812">Transmembrane</keyword>
<dbReference type="InterPro" id="IPR010387">
    <property type="entry name" value="QueT"/>
</dbReference>
<name>A0ABS5PUB1_9FIRM</name>
<dbReference type="PANTHER" id="PTHR40044">
    <property type="entry name" value="INTEGRAL MEMBRANE PROTEIN-RELATED"/>
    <property type="match status" value="1"/>
</dbReference>
<gene>
    <name evidence="2" type="ORF">KHM83_14990</name>
</gene>
<feature type="transmembrane region" description="Helical" evidence="1">
    <location>
        <begin position="70"/>
        <end position="88"/>
    </location>
</feature>
<keyword evidence="3" id="KW-1185">Reference proteome</keyword>
<protein>
    <submittedName>
        <fullName evidence="2">QueT transporter family protein</fullName>
    </submittedName>
</protein>
<sequence length="173" mass="19487">MKRNTHFLVKTALVAALYVVITFAFYFLSYEAVQFRVSEVMVLLAFIDPLYIPGLVLGCFMANLMGPYGIIDAVFGSFSSLVALLMIYKTRQVLGYNLKGLIVASLWPAIFSFIIAFEITVVFGAPESFWFWTVMVAVGEFVVITLAGVPIFSWIIKQDRLTHMLGFKAEHYN</sequence>
<dbReference type="EMBL" id="JAHBCL010000029">
    <property type="protein sequence ID" value="MBS7527989.1"/>
    <property type="molecule type" value="Genomic_DNA"/>
</dbReference>
<organism evidence="2 3">
    <name type="scientific">Fusibacter paucivorans</name>
    <dbReference type="NCBI Taxonomy" id="76009"/>
    <lineage>
        <taxon>Bacteria</taxon>
        <taxon>Bacillati</taxon>
        <taxon>Bacillota</taxon>
        <taxon>Clostridia</taxon>
        <taxon>Eubacteriales</taxon>
        <taxon>Eubacteriales Family XII. Incertae Sedis</taxon>
        <taxon>Fusibacter</taxon>
    </lineage>
</organism>
<dbReference type="RefSeq" id="WP_213237851.1">
    <property type="nucleotide sequence ID" value="NZ_JAHBCL010000029.1"/>
</dbReference>
<feature type="transmembrane region" description="Helical" evidence="1">
    <location>
        <begin position="6"/>
        <end position="28"/>
    </location>
</feature>
<evidence type="ECO:0000313" key="2">
    <source>
        <dbReference type="EMBL" id="MBS7527989.1"/>
    </source>
</evidence>
<feature type="transmembrane region" description="Helical" evidence="1">
    <location>
        <begin position="40"/>
        <end position="64"/>
    </location>
</feature>
<evidence type="ECO:0000313" key="3">
    <source>
        <dbReference type="Proteomes" id="UP000746471"/>
    </source>
</evidence>
<evidence type="ECO:0000256" key="1">
    <source>
        <dbReference type="SAM" id="Phobius"/>
    </source>
</evidence>
<proteinExistence type="predicted"/>
<accession>A0ABS5PUB1</accession>
<reference evidence="2 3" key="1">
    <citation type="submission" date="2021-05" db="EMBL/GenBank/DDBJ databases">
        <title>Fusibacter ferrireducens sp. nov., an anaerobic, sulfur- and Fe-reducing bacterium isolated from the mangrove sediment.</title>
        <authorList>
            <person name="Qiu D."/>
        </authorList>
    </citation>
    <scope>NUCLEOTIDE SEQUENCE [LARGE SCALE GENOMIC DNA]</scope>
    <source>
        <strain evidence="2 3">DSM 12116</strain>
    </source>
</reference>